<dbReference type="RefSeq" id="WP_129563640.1">
    <property type="nucleotide sequence ID" value="NZ_CADIKL010000011.1"/>
</dbReference>
<dbReference type="Proteomes" id="UP000494119">
    <property type="component" value="Unassembled WGS sequence"/>
</dbReference>
<dbReference type="SFLD" id="SFLDG00358">
    <property type="entry name" value="Main_(cytGST)"/>
    <property type="match status" value="1"/>
</dbReference>
<dbReference type="GO" id="GO:0005737">
    <property type="term" value="C:cytoplasm"/>
    <property type="evidence" value="ECO:0007669"/>
    <property type="project" value="InterPro"/>
</dbReference>
<dbReference type="GO" id="GO:0050077">
    <property type="term" value="F:maleylpyruvate isomerase activity"/>
    <property type="evidence" value="ECO:0007669"/>
    <property type="project" value="UniProtKB-EC"/>
</dbReference>
<sequence>MDLYSFFNSSTSYRVRIALALKGIDYRYLPVNIRTGEHRETAYVADVNPSASVPALVEGEFSLGQSLAIIDWLDTRHPEPRLIPADAALRARVLEVSYLIACDLHPVNNLRILRYLQDTLKVDAEAKDAWYRHWVAQGMAGVERLLARAAAQHDGPWCFGPAPTLADCCLVPQIANAERMGCDLAAYPRSLAVYLHALGHPAFDEARPQRQPDYAA</sequence>
<dbReference type="SUPFAM" id="SSF52833">
    <property type="entry name" value="Thioredoxin-like"/>
    <property type="match status" value="1"/>
</dbReference>
<feature type="domain" description="GST C-terminal" evidence="3">
    <location>
        <begin position="86"/>
        <end position="216"/>
    </location>
</feature>
<dbReference type="InterPro" id="IPR034330">
    <property type="entry name" value="GST_Zeta_C"/>
</dbReference>
<evidence type="ECO:0000313" key="5">
    <source>
        <dbReference type="Proteomes" id="UP000494119"/>
    </source>
</evidence>
<dbReference type="NCBIfam" id="TIGR01262">
    <property type="entry name" value="maiA"/>
    <property type="match status" value="1"/>
</dbReference>
<dbReference type="CDD" id="cd03191">
    <property type="entry name" value="GST_C_Zeta"/>
    <property type="match status" value="1"/>
</dbReference>
<keyword evidence="4" id="KW-0670">Pyruvate</keyword>
<dbReference type="Pfam" id="PF13417">
    <property type="entry name" value="GST_N_3"/>
    <property type="match status" value="1"/>
</dbReference>
<proteinExistence type="inferred from homology"/>
<gene>
    <name evidence="4" type="primary">nagL_3</name>
    <name evidence="4" type="ORF">LMG28688_02715</name>
</gene>
<dbReference type="PROSITE" id="PS50405">
    <property type="entry name" value="GST_CTER"/>
    <property type="match status" value="1"/>
</dbReference>
<dbReference type="InterPro" id="IPR036282">
    <property type="entry name" value="Glutathione-S-Trfase_C_sf"/>
</dbReference>
<dbReference type="SUPFAM" id="SSF47616">
    <property type="entry name" value="GST C-terminal domain-like"/>
    <property type="match status" value="1"/>
</dbReference>
<dbReference type="InterPro" id="IPR004045">
    <property type="entry name" value="Glutathione_S-Trfase_N"/>
</dbReference>
<dbReference type="InterPro" id="IPR034333">
    <property type="entry name" value="GST_Zeta_N"/>
</dbReference>
<dbReference type="CDD" id="cd03042">
    <property type="entry name" value="GST_N_Zeta"/>
    <property type="match status" value="1"/>
</dbReference>
<feature type="domain" description="GST N-terminal" evidence="2">
    <location>
        <begin position="1"/>
        <end position="81"/>
    </location>
</feature>
<dbReference type="EC" id="5.2.1.4" evidence="4"/>
<dbReference type="PANTHER" id="PTHR42673:SF4">
    <property type="entry name" value="MALEYLACETOACETATE ISOMERASE"/>
    <property type="match status" value="1"/>
</dbReference>
<keyword evidence="4" id="KW-0413">Isomerase</keyword>
<protein>
    <submittedName>
        <fullName evidence="4">Maleylpyruvate isomerase</fullName>
        <ecNumber evidence="4">5.2.1.4</ecNumber>
    </submittedName>
</protein>
<dbReference type="GO" id="GO:0006749">
    <property type="term" value="P:glutathione metabolic process"/>
    <property type="evidence" value="ECO:0007669"/>
    <property type="project" value="TreeGrafter"/>
</dbReference>
<dbReference type="InterPro" id="IPR005955">
    <property type="entry name" value="GST_Zeta"/>
</dbReference>
<dbReference type="GO" id="GO:0016034">
    <property type="term" value="F:maleylacetoacetate isomerase activity"/>
    <property type="evidence" value="ECO:0007669"/>
    <property type="project" value="TreeGrafter"/>
</dbReference>
<evidence type="ECO:0000259" key="3">
    <source>
        <dbReference type="PROSITE" id="PS50405"/>
    </source>
</evidence>
<dbReference type="Gene3D" id="1.20.1050.10">
    <property type="match status" value="1"/>
</dbReference>
<dbReference type="InterPro" id="IPR036249">
    <property type="entry name" value="Thioredoxin-like_sf"/>
</dbReference>
<evidence type="ECO:0000256" key="1">
    <source>
        <dbReference type="ARBA" id="ARBA00010007"/>
    </source>
</evidence>
<dbReference type="GO" id="GO:0006559">
    <property type="term" value="P:L-phenylalanine catabolic process"/>
    <property type="evidence" value="ECO:0007669"/>
    <property type="project" value="TreeGrafter"/>
</dbReference>
<accession>A0A6J5FWC8</accession>
<dbReference type="Pfam" id="PF13410">
    <property type="entry name" value="GST_C_2"/>
    <property type="match status" value="1"/>
</dbReference>
<dbReference type="Gene3D" id="3.40.30.10">
    <property type="entry name" value="Glutaredoxin"/>
    <property type="match status" value="1"/>
</dbReference>
<evidence type="ECO:0000259" key="2">
    <source>
        <dbReference type="PROSITE" id="PS50404"/>
    </source>
</evidence>
<comment type="similarity">
    <text evidence="1">Belongs to the GST superfamily. Zeta family.</text>
</comment>
<dbReference type="GO" id="GO:0004364">
    <property type="term" value="F:glutathione transferase activity"/>
    <property type="evidence" value="ECO:0007669"/>
    <property type="project" value="TreeGrafter"/>
</dbReference>
<dbReference type="InterPro" id="IPR040079">
    <property type="entry name" value="Glutathione_S-Trfase"/>
</dbReference>
<organism evidence="4 5">
    <name type="scientific">Paraburkholderia caffeinitolerans</name>
    <dbReference type="NCBI Taxonomy" id="1723730"/>
    <lineage>
        <taxon>Bacteria</taxon>
        <taxon>Pseudomonadati</taxon>
        <taxon>Pseudomonadota</taxon>
        <taxon>Betaproteobacteria</taxon>
        <taxon>Burkholderiales</taxon>
        <taxon>Burkholderiaceae</taxon>
        <taxon>Paraburkholderia</taxon>
    </lineage>
</organism>
<dbReference type="PROSITE" id="PS50404">
    <property type="entry name" value="GST_NTER"/>
    <property type="match status" value="1"/>
</dbReference>
<dbReference type="PANTHER" id="PTHR42673">
    <property type="entry name" value="MALEYLACETOACETATE ISOMERASE"/>
    <property type="match status" value="1"/>
</dbReference>
<name>A0A6J5FWC8_9BURK</name>
<reference evidence="4 5" key="1">
    <citation type="submission" date="2020-04" db="EMBL/GenBank/DDBJ databases">
        <authorList>
            <person name="De Canck E."/>
        </authorList>
    </citation>
    <scope>NUCLEOTIDE SEQUENCE [LARGE SCALE GENOMIC DNA]</scope>
    <source>
        <strain evidence="4 5">LMG 28688</strain>
    </source>
</reference>
<dbReference type="AlphaFoldDB" id="A0A6J5FWC8"/>
<keyword evidence="5" id="KW-1185">Reference proteome</keyword>
<dbReference type="InterPro" id="IPR010987">
    <property type="entry name" value="Glutathione-S-Trfase_C-like"/>
</dbReference>
<dbReference type="EMBL" id="CADIKL010000011">
    <property type="protein sequence ID" value="CAB3788574.1"/>
    <property type="molecule type" value="Genomic_DNA"/>
</dbReference>
<dbReference type="SFLD" id="SFLDS00019">
    <property type="entry name" value="Glutathione_Transferase_(cytos"/>
    <property type="match status" value="1"/>
</dbReference>
<evidence type="ECO:0000313" key="4">
    <source>
        <dbReference type="EMBL" id="CAB3788574.1"/>
    </source>
</evidence>